<comment type="caution">
    <text evidence="7">The sequence shown here is derived from an EMBL/GenBank/DDBJ whole genome shotgun (WGS) entry which is preliminary data.</text>
</comment>
<evidence type="ECO:0000313" key="8">
    <source>
        <dbReference type="Proteomes" id="UP000642993"/>
    </source>
</evidence>
<dbReference type="PANTHER" id="PTHR43557">
    <property type="entry name" value="APOPTOSIS-INDUCING FACTOR 1"/>
    <property type="match status" value="1"/>
</dbReference>
<dbReference type="SUPFAM" id="SSF55424">
    <property type="entry name" value="FAD/NAD-linked reductases, dimerisation (C-terminal) domain"/>
    <property type="match status" value="1"/>
</dbReference>
<dbReference type="Pfam" id="PF07992">
    <property type="entry name" value="Pyr_redox_2"/>
    <property type="match status" value="1"/>
</dbReference>
<proteinExistence type="predicted"/>
<evidence type="ECO:0000256" key="2">
    <source>
        <dbReference type="ARBA" id="ARBA00022630"/>
    </source>
</evidence>
<evidence type="ECO:0000259" key="6">
    <source>
        <dbReference type="Pfam" id="PF14759"/>
    </source>
</evidence>
<evidence type="ECO:0000313" key="7">
    <source>
        <dbReference type="EMBL" id="MBD8506613.1"/>
    </source>
</evidence>
<dbReference type="EMBL" id="JACYWE010000004">
    <property type="protein sequence ID" value="MBD8506613.1"/>
    <property type="molecule type" value="Genomic_DNA"/>
</dbReference>
<dbReference type="GO" id="GO:0016651">
    <property type="term" value="F:oxidoreductase activity, acting on NAD(P)H"/>
    <property type="evidence" value="ECO:0007669"/>
    <property type="project" value="TreeGrafter"/>
</dbReference>
<keyword evidence="4" id="KW-0560">Oxidoreductase</keyword>
<evidence type="ECO:0000256" key="4">
    <source>
        <dbReference type="ARBA" id="ARBA00023002"/>
    </source>
</evidence>
<evidence type="ECO:0000256" key="3">
    <source>
        <dbReference type="ARBA" id="ARBA00022827"/>
    </source>
</evidence>
<protein>
    <submittedName>
        <fullName evidence="7">FAD-dependent oxidoreductase</fullName>
    </submittedName>
</protein>
<dbReference type="Proteomes" id="UP000642993">
    <property type="component" value="Unassembled WGS sequence"/>
</dbReference>
<keyword evidence="3" id="KW-0274">FAD</keyword>
<evidence type="ECO:0000256" key="1">
    <source>
        <dbReference type="ARBA" id="ARBA00001974"/>
    </source>
</evidence>
<dbReference type="PANTHER" id="PTHR43557:SF2">
    <property type="entry name" value="RIESKE DOMAIN-CONTAINING PROTEIN-RELATED"/>
    <property type="match status" value="1"/>
</dbReference>
<dbReference type="PRINTS" id="PR00411">
    <property type="entry name" value="PNDRDTASEI"/>
</dbReference>
<dbReference type="Gene3D" id="3.30.390.30">
    <property type="match status" value="1"/>
</dbReference>
<dbReference type="Gene3D" id="3.50.50.60">
    <property type="entry name" value="FAD/NAD(P)-binding domain"/>
    <property type="match status" value="2"/>
</dbReference>
<dbReference type="InterPro" id="IPR023753">
    <property type="entry name" value="FAD/NAD-binding_dom"/>
</dbReference>
<dbReference type="GO" id="GO:0005737">
    <property type="term" value="C:cytoplasm"/>
    <property type="evidence" value="ECO:0007669"/>
    <property type="project" value="TreeGrafter"/>
</dbReference>
<keyword evidence="8" id="KW-1185">Reference proteome</keyword>
<dbReference type="InterPro" id="IPR036188">
    <property type="entry name" value="FAD/NAD-bd_sf"/>
</dbReference>
<evidence type="ECO:0000259" key="5">
    <source>
        <dbReference type="Pfam" id="PF07992"/>
    </source>
</evidence>
<sequence length="425" mass="45574">MSEGIAPDGTVVIIGSGVCGATAAETLRKEGFAGKIVMISSDTEYPYRRPQLSKELLEGKVTVERSRLRPPTFWDEQNVEIISGTTVAGIKPADKKIVLESGAEQPYDALLVATGGRPRMMPGLDPESQPNVHYLRSISDVPTLREAIDGKGKLLIIGAGLIGSEVAATARTLGSEVILLEAAERPLARMLPEPISRLYAKMHEDNGVEFHAGVQLDRVDVDKKGVTAISPDGRSWKAAAALVSVGMMPNAELAEEAGLAVDTSGRRGIIVDKFCRTSDPAIYAAGDVAMFPNLLLGGMQRVEHWSNAQEQGAHAARAILGMPTPYADVPWCWTKQYGKNLQIAGWPTPEDDLIIHGDLDALDFTVLCLRDEQLVGVISMGRPKEFRNAKALIPDAPYINRKDLEEGVPATAPVRAGAPGGNDKS</sequence>
<name>A0A927PLB2_9ACTN</name>
<gene>
    <name evidence="7" type="ORF">HT102_08950</name>
</gene>
<keyword evidence="2" id="KW-0285">Flavoprotein</keyword>
<dbReference type="Pfam" id="PF14759">
    <property type="entry name" value="Reductase_C"/>
    <property type="match status" value="1"/>
</dbReference>
<accession>A0A927PLB2</accession>
<comment type="cofactor">
    <cofactor evidence="1">
        <name>FAD</name>
        <dbReference type="ChEBI" id="CHEBI:57692"/>
    </cofactor>
</comment>
<organism evidence="7 8">
    <name type="scientific">Lolliginicoccus lacisalsi</name>
    <dbReference type="NCBI Taxonomy" id="2742202"/>
    <lineage>
        <taxon>Bacteria</taxon>
        <taxon>Bacillati</taxon>
        <taxon>Actinomycetota</taxon>
        <taxon>Actinomycetes</taxon>
        <taxon>Mycobacteriales</taxon>
        <taxon>Hoyosellaceae</taxon>
        <taxon>Lolliginicoccus</taxon>
    </lineage>
</organism>
<feature type="domain" description="Reductase C-terminal" evidence="6">
    <location>
        <begin position="331"/>
        <end position="404"/>
    </location>
</feature>
<dbReference type="InterPro" id="IPR028202">
    <property type="entry name" value="Reductase_C"/>
</dbReference>
<dbReference type="SUPFAM" id="SSF51905">
    <property type="entry name" value="FAD/NAD(P)-binding domain"/>
    <property type="match status" value="1"/>
</dbReference>
<dbReference type="InterPro" id="IPR016156">
    <property type="entry name" value="FAD/NAD-linked_Rdtase_dimer_sf"/>
</dbReference>
<dbReference type="PRINTS" id="PR00368">
    <property type="entry name" value="FADPNR"/>
</dbReference>
<dbReference type="InterPro" id="IPR050446">
    <property type="entry name" value="FAD-oxidoreductase/Apoptosis"/>
</dbReference>
<reference evidence="7" key="1">
    <citation type="submission" date="2020-09" db="EMBL/GenBank/DDBJ databases">
        <title>Hoyosella lacisalsi sp. nov., a halotolerant actinobacterium isolated from soil of Lake Gudzhirganskoe.</title>
        <authorList>
            <person name="Yang Q."/>
            <person name="Guo P.Y."/>
            <person name="Liu S.W."/>
            <person name="Li F.N."/>
            <person name="Sun C.H."/>
        </authorList>
    </citation>
    <scope>NUCLEOTIDE SEQUENCE</scope>
    <source>
        <strain evidence="7">G463</strain>
    </source>
</reference>
<dbReference type="AlphaFoldDB" id="A0A927PLB2"/>
<feature type="domain" description="FAD/NAD(P)-binding" evidence="5">
    <location>
        <begin position="10"/>
        <end position="312"/>
    </location>
</feature>
<dbReference type="RefSeq" id="WP_192039064.1">
    <property type="nucleotide sequence ID" value="NZ_JACYWE010000004.1"/>
</dbReference>